<accession>A0A6G8R3F9</accession>
<dbReference type="Proteomes" id="UP000503454">
    <property type="component" value="Segment"/>
</dbReference>
<dbReference type="GeneID" id="77928312"/>
<proteinExistence type="predicted"/>
<protein>
    <submittedName>
        <fullName evidence="1">Uncharacterized protein</fullName>
    </submittedName>
</protein>
<name>A0A6G8R3F9_9CAUD</name>
<dbReference type="KEGG" id="vg:77928312"/>
<evidence type="ECO:0000313" key="2">
    <source>
        <dbReference type="Proteomes" id="UP000503454"/>
    </source>
</evidence>
<sequence>MAQETIVYRIERLRGSRDYRVRIFRRLNNEDREIKLLLPYFTMWGAKWSAKRWIKRWARGDFNEHSYMNIVEVNAPWTG</sequence>
<dbReference type="EMBL" id="MT024872">
    <property type="protein sequence ID" value="QIN94737.1"/>
    <property type="molecule type" value="Genomic_DNA"/>
</dbReference>
<dbReference type="RefSeq" id="YP_010652493.1">
    <property type="nucleotide sequence ID" value="NC_070786.1"/>
</dbReference>
<keyword evidence="2" id="KW-1185">Reference proteome</keyword>
<gene>
    <name evidence="1" type="primary">213</name>
    <name evidence="1" type="ORF">SEA_MUNTAHA_213</name>
</gene>
<reference evidence="1 2" key="1">
    <citation type="submission" date="2020-02" db="EMBL/GenBank/DDBJ databases">
        <authorList>
            <person name="Yaqubi I.B."/>
            <person name="Almaguer A.N."/>
            <person name="Torres S.A."/>
            <person name="Nayek S."/>
            <person name="Bhuiyan S."/>
            <person name="Hughes L.E."/>
            <person name="Garlena R.A."/>
            <person name="Russell D.A."/>
            <person name="Pope W.H."/>
            <person name="Jacobs-Sera D."/>
            <person name="Hatfull G.F."/>
        </authorList>
    </citation>
    <scope>NUCLEOTIDE SEQUENCE [LARGE SCALE GENOMIC DNA]</scope>
</reference>
<organism evidence="1 2">
    <name type="scientific">Streptomyces phage Muntaha</name>
    <dbReference type="NCBI Taxonomy" id="2713269"/>
    <lineage>
        <taxon>Viruses</taxon>
        <taxon>Duplodnaviria</taxon>
        <taxon>Heunggongvirae</taxon>
        <taxon>Uroviricota</taxon>
        <taxon>Caudoviricetes</taxon>
        <taxon>Stanwilliamsviridae</taxon>
        <taxon>Loccivirinae</taxon>
        <taxon>Wakandavirus</taxon>
        <taxon>Wakandavirus muntaha</taxon>
    </lineage>
</organism>
<evidence type="ECO:0000313" key="1">
    <source>
        <dbReference type="EMBL" id="QIN94737.1"/>
    </source>
</evidence>